<dbReference type="EMBL" id="LR796950">
    <property type="protein sequence ID" value="CAB4177351.1"/>
    <property type="molecule type" value="Genomic_DNA"/>
</dbReference>
<evidence type="ECO:0008006" key="7">
    <source>
        <dbReference type="Google" id="ProtNLM"/>
    </source>
</evidence>
<organism evidence="5">
    <name type="scientific">uncultured Caudovirales phage</name>
    <dbReference type="NCBI Taxonomy" id="2100421"/>
    <lineage>
        <taxon>Viruses</taxon>
        <taxon>Duplodnaviria</taxon>
        <taxon>Heunggongvirae</taxon>
        <taxon>Uroviricota</taxon>
        <taxon>Caudoviricetes</taxon>
        <taxon>Peduoviridae</taxon>
        <taxon>Maltschvirus</taxon>
        <taxon>Maltschvirus maltsch</taxon>
    </lineage>
</organism>
<accession>A0A6J5SHJ4</accession>
<protein>
    <recommendedName>
        <fullName evidence="7">COMM domain-containing protein</fullName>
    </recommendedName>
</protein>
<evidence type="ECO:0000313" key="4">
    <source>
        <dbReference type="EMBL" id="CAB4199483.1"/>
    </source>
</evidence>
<name>A0A6J5SHJ4_9CAUD</name>
<dbReference type="EMBL" id="LR796866">
    <property type="protein sequence ID" value="CAB4171414.1"/>
    <property type="molecule type" value="Genomic_DNA"/>
</dbReference>
<dbReference type="EMBL" id="LR796778">
    <property type="protein sequence ID" value="CAB4165235.1"/>
    <property type="molecule type" value="Genomic_DNA"/>
</dbReference>
<gene>
    <name evidence="3" type="ORF">UFOVP1001_27</name>
    <name evidence="4" type="ORF">UFOVP1338_49</name>
    <name evidence="5" type="ORF">UFOVP1447_44</name>
    <name evidence="6" type="ORF">UFOVP1599_40</name>
    <name evidence="1" type="ORF">UFOVP827_24</name>
    <name evidence="2" type="ORF">UFOVP916_3</name>
</gene>
<evidence type="ECO:0000313" key="3">
    <source>
        <dbReference type="EMBL" id="CAB4177351.1"/>
    </source>
</evidence>
<sequence length="63" mass="7226">MKPIQDVENTIEVQSITDRVRVEIYPNEATSETKTFNVELTIDQCITLVKELKSAMEQTINNI</sequence>
<evidence type="ECO:0000313" key="5">
    <source>
        <dbReference type="EMBL" id="CAB4213501.1"/>
    </source>
</evidence>
<dbReference type="EMBL" id="LR797398">
    <property type="protein sequence ID" value="CAB4213501.1"/>
    <property type="molecule type" value="Genomic_DNA"/>
</dbReference>
<evidence type="ECO:0000313" key="1">
    <source>
        <dbReference type="EMBL" id="CAB4165235.1"/>
    </source>
</evidence>
<evidence type="ECO:0000313" key="2">
    <source>
        <dbReference type="EMBL" id="CAB4171414.1"/>
    </source>
</evidence>
<dbReference type="EMBL" id="LR797284">
    <property type="protein sequence ID" value="CAB4199483.1"/>
    <property type="molecule type" value="Genomic_DNA"/>
</dbReference>
<dbReference type="EMBL" id="LR797462">
    <property type="protein sequence ID" value="CAB4218103.1"/>
    <property type="molecule type" value="Genomic_DNA"/>
</dbReference>
<proteinExistence type="predicted"/>
<evidence type="ECO:0000313" key="6">
    <source>
        <dbReference type="EMBL" id="CAB4218103.1"/>
    </source>
</evidence>
<reference evidence="5" key="1">
    <citation type="submission" date="2020-05" db="EMBL/GenBank/DDBJ databases">
        <authorList>
            <person name="Chiriac C."/>
            <person name="Salcher M."/>
            <person name="Ghai R."/>
            <person name="Kavagutti S V."/>
        </authorList>
    </citation>
    <scope>NUCLEOTIDE SEQUENCE</scope>
</reference>